<dbReference type="PANTHER" id="PTHR33603">
    <property type="entry name" value="METHYLTRANSFERASE"/>
    <property type="match status" value="1"/>
</dbReference>
<comment type="function">
    <text evidence="5">Specifically methylates the pseudouridine at position 1915 (m3Psi1915) in 23S rRNA.</text>
</comment>
<dbReference type="Pfam" id="PF02590">
    <property type="entry name" value="SPOUT_MTase"/>
    <property type="match status" value="1"/>
</dbReference>
<proteinExistence type="inferred from homology"/>
<feature type="binding site" evidence="5">
    <location>
        <begin position="115"/>
        <end position="120"/>
    </location>
    <ligand>
        <name>S-adenosyl-L-methionine</name>
        <dbReference type="ChEBI" id="CHEBI:59789"/>
    </ligand>
</feature>
<dbReference type="Proteomes" id="UP000315938">
    <property type="component" value="Unassembled WGS sequence"/>
</dbReference>
<evidence type="ECO:0000313" key="6">
    <source>
        <dbReference type="EMBL" id="TRY00333.1"/>
    </source>
</evidence>
<dbReference type="SUPFAM" id="SSF75217">
    <property type="entry name" value="alpha/beta knot"/>
    <property type="match status" value="1"/>
</dbReference>
<dbReference type="HAMAP" id="MF_00658">
    <property type="entry name" value="23SrRNA_methyltr_H"/>
    <property type="match status" value="1"/>
</dbReference>
<feature type="binding site" evidence="5">
    <location>
        <position position="64"/>
    </location>
    <ligand>
        <name>S-adenosyl-L-methionine</name>
        <dbReference type="ChEBI" id="CHEBI:59789"/>
    </ligand>
</feature>
<dbReference type="EC" id="2.1.1.177" evidence="5"/>
<dbReference type="GO" id="GO:0005737">
    <property type="term" value="C:cytoplasm"/>
    <property type="evidence" value="ECO:0007669"/>
    <property type="project" value="UniProtKB-SubCell"/>
</dbReference>
<evidence type="ECO:0000256" key="2">
    <source>
        <dbReference type="ARBA" id="ARBA00022679"/>
    </source>
</evidence>
<dbReference type="AlphaFoldDB" id="A0A553IJF9"/>
<keyword evidence="3 5" id="KW-0949">S-adenosyl-L-methionine</keyword>
<keyword evidence="1 5" id="KW-0489">Methyltransferase</keyword>
<gene>
    <name evidence="5" type="primary">rlmH</name>
    <name evidence="6" type="ORF">FNV44_04595</name>
</gene>
<dbReference type="GO" id="GO:0070038">
    <property type="term" value="F:rRNA (pseudouridine-N3-)-methyltransferase activity"/>
    <property type="evidence" value="ECO:0007669"/>
    <property type="project" value="UniProtKB-UniRule"/>
</dbReference>
<comment type="caution">
    <text evidence="6">The sequence shown here is derived from an EMBL/GenBank/DDBJ whole genome shotgun (WGS) entry which is preliminary data.</text>
</comment>
<evidence type="ECO:0000256" key="5">
    <source>
        <dbReference type="HAMAP-Rule" id="MF_00658"/>
    </source>
</evidence>
<dbReference type="OMA" id="NEPYHHQ"/>
<dbReference type="GeneID" id="41338403"/>
<keyword evidence="5" id="KW-0698">rRNA processing</keyword>
<dbReference type="EMBL" id="VKID01000001">
    <property type="protein sequence ID" value="TRY00333.1"/>
    <property type="molecule type" value="Genomic_DNA"/>
</dbReference>
<comment type="subunit">
    <text evidence="5">Homodimer.</text>
</comment>
<dbReference type="PANTHER" id="PTHR33603:SF1">
    <property type="entry name" value="RIBOSOMAL RNA LARGE SUBUNIT METHYLTRANSFERASE H"/>
    <property type="match status" value="1"/>
</dbReference>
<sequence length="147" mass="16477">MKVKIISVGKVKDKGLNELINYYAKQIKTIEMVEITDEASITGMEKEGQKILSKIAKDSYVISLAIEGKMLDSVEFADTLDHVTTNFGPSITFIIGGSFGLSHAVKEKSNLLLSFSKMTFPHQLMKLFLVEQIFRAQAILNNHPYHK</sequence>
<dbReference type="SMR" id="A0A553IJF9"/>
<protein>
    <recommendedName>
        <fullName evidence="5">Ribosomal RNA large subunit methyltransferase H</fullName>
        <ecNumber evidence="5">2.1.1.177</ecNumber>
    </recommendedName>
    <alternativeName>
        <fullName evidence="5">23S rRNA (pseudouridine1915-N3)-methyltransferase</fullName>
    </alternativeName>
    <alternativeName>
        <fullName evidence="5">23S rRNA m3Psi1915 methyltransferase</fullName>
    </alternativeName>
    <alternativeName>
        <fullName evidence="5">rRNA (pseudouridine-N3-)-methyltransferase RlmH</fullName>
    </alternativeName>
</protein>
<dbReference type="InterPro" id="IPR029026">
    <property type="entry name" value="tRNA_m1G_MTases_N"/>
</dbReference>
<accession>A0A553IJF9</accession>
<comment type="similarity">
    <text evidence="4 5">Belongs to the RNA methyltransferase RlmH family.</text>
</comment>
<reference evidence="6 7" key="1">
    <citation type="submission" date="2019-07" db="EMBL/GenBank/DDBJ databases">
        <title>Genome sequence of Acholeplasma laidlawii strain with increased resistance to erythromycin.</title>
        <authorList>
            <person name="Medvedeva E.S."/>
            <person name="Baranova N.B."/>
            <person name="Siniagina M.N."/>
            <person name="Mouzykantov A."/>
            <person name="Chernova O.A."/>
            <person name="Chernov V.M."/>
        </authorList>
    </citation>
    <scope>NUCLEOTIDE SEQUENCE [LARGE SCALE GENOMIC DNA]</scope>
    <source>
        <strain evidence="6 7">PG8REry</strain>
    </source>
</reference>
<dbReference type="PIRSF" id="PIRSF004505">
    <property type="entry name" value="MT_bac"/>
    <property type="match status" value="1"/>
</dbReference>
<feature type="binding site" evidence="5">
    <location>
        <position position="96"/>
    </location>
    <ligand>
        <name>S-adenosyl-L-methionine</name>
        <dbReference type="ChEBI" id="CHEBI:59789"/>
    </ligand>
</feature>
<evidence type="ECO:0000256" key="1">
    <source>
        <dbReference type="ARBA" id="ARBA00022603"/>
    </source>
</evidence>
<evidence type="ECO:0000313" key="7">
    <source>
        <dbReference type="Proteomes" id="UP000315938"/>
    </source>
</evidence>
<organism evidence="6 7">
    <name type="scientific">Acholeplasma laidlawii</name>
    <dbReference type="NCBI Taxonomy" id="2148"/>
    <lineage>
        <taxon>Bacteria</taxon>
        <taxon>Bacillati</taxon>
        <taxon>Mycoplasmatota</taxon>
        <taxon>Mollicutes</taxon>
        <taxon>Acholeplasmatales</taxon>
        <taxon>Acholeplasmataceae</taxon>
        <taxon>Acholeplasma</taxon>
    </lineage>
</organism>
<dbReference type="InterPro" id="IPR003742">
    <property type="entry name" value="RlmH-like"/>
</dbReference>
<keyword evidence="2 5" id="KW-0808">Transferase</keyword>
<comment type="subcellular location">
    <subcellularLocation>
        <location evidence="5">Cytoplasm</location>
    </subcellularLocation>
</comment>
<evidence type="ECO:0000256" key="4">
    <source>
        <dbReference type="ARBA" id="ARBA00038303"/>
    </source>
</evidence>
<name>A0A553IJF9_ACHLA</name>
<keyword evidence="5" id="KW-0963">Cytoplasm</keyword>
<dbReference type="RefSeq" id="WP_012242169.1">
    <property type="nucleotide sequence ID" value="NZ_CP103951.1"/>
</dbReference>
<dbReference type="Gene3D" id="3.40.1280.10">
    <property type="match status" value="1"/>
</dbReference>
<dbReference type="CDD" id="cd18081">
    <property type="entry name" value="RlmH-like"/>
    <property type="match status" value="1"/>
</dbReference>
<comment type="catalytic activity">
    <reaction evidence="5">
        <text>pseudouridine(1915) in 23S rRNA + S-adenosyl-L-methionine = N(3)-methylpseudouridine(1915) in 23S rRNA + S-adenosyl-L-homocysteine + H(+)</text>
        <dbReference type="Rhea" id="RHEA:42752"/>
        <dbReference type="Rhea" id="RHEA-COMP:10221"/>
        <dbReference type="Rhea" id="RHEA-COMP:10222"/>
        <dbReference type="ChEBI" id="CHEBI:15378"/>
        <dbReference type="ChEBI" id="CHEBI:57856"/>
        <dbReference type="ChEBI" id="CHEBI:59789"/>
        <dbReference type="ChEBI" id="CHEBI:65314"/>
        <dbReference type="ChEBI" id="CHEBI:74486"/>
        <dbReference type="EC" id="2.1.1.177"/>
    </reaction>
</comment>
<evidence type="ECO:0000256" key="3">
    <source>
        <dbReference type="ARBA" id="ARBA00022691"/>
    </source>
</evidence>
<dbReference type="InterPro" id="IPR029028">
    <property type="entry name" value="Alpha/beta_knot_MTases"/>
</dbReference>